<dbReference type="Gene3D" id="1.10.287.130">
    <property type="match status" value="1"/>
</dbReference>
<dbReference type="Pfam" id="PF00072">
    <property type="entry name" value="Response_reg"/>
    <property type="match status" value="2"/>
</dbReference>
<dbReference type="PRINTS" id="PR00344">
    <property type="entry name" value="BCTRLSENSOR"/>
</dbReference>
<dbReference type="Pfam" id="PF02518">
    <property type="entry name" value="HATPase_c"/>
    <property type="match status" value="1"/>
</dbReference>
<dbReference type="EMBL" id="VWPK01000035">
    <property type="protein sequence ID" value="KAA5610266.1"/>
    <property type="molecule type" value="Genomic_DNA"/>
</dbReference>
<dbReference type="GO" id="GO:0000155">
    <property type="term" value="F:phosphorelay sensor kinase activity"/>
    <property type="evidence" value="ECO:0007669"/>
    <property type="project" value="InterPro"/>
</dbReference>
<dbReference type="EC" id="2.7.13.3" evidence="2"/>
<feature type="domain" description="Response regulatory" evidence="6">
    <location>
        <begin position="5"/>
        <end position="120"/>
    </location>
</feature>
<dbReference type="InterPro" id="IPR036890">
    <property type="entry name" value="HATPase_C_sf"/>
</dbReference>
<comment type="caution">
    <text evidence="7">The sequence shown here is derived from an EMBL/GenBank/DDBJ whole genome shotgun (WGS) entry which is preliminary data.</text>
</comment>
<dbReference type="AlphaFoldDB" id="A0A5M6IPU7"/>
<reference evidence="7 8" key="1">
    <citation type="submission" date="2019-09" db="EMBL/GenBank/DDBJ databases">
        <title>Genome sequence of Rhodovastum atsumiense, a diverse member of the Acetobacteraceae family of non-sulfur purple photosynthetic bacteria.</title>
        <authorList>
            <person name="Meyer T."/>
            <person name="Kyndt J."/>
        </authorList>
    </citation>
    <scope>NUCLEOTIDE SEQUENCE [LARGE SCALE GENOMIC DNA]</scope>
    <source>
        <strain evidence="7 8">DSM 21279</strain>
    </source>
</reference>
<dbReference type="InterPro" id="IPR003594">
    <property type="entry name" value="HATPase_dom"/>
</dbReference>
<dbReference type="SMART" id="SM00448">
    <property type="entry name" value="REC"/>
    <property type="match status" value="2"/>
</dbReference>
<organism evidence="7 8">
    <name type="scientific">Rhodovastum atsumiense</name>
    <dbReference type="NCBI Taxonomy" id="504468"/>
    <lineage>
        <taxon>Bacteria</taxon>
        <taxon>Pseudomonadati</taxon>
        <taxon>Pseudomonadota</taxon>
        <taxon>Alphaproteobacteria</taxon>
        <taxon>Acetobacterales</taxon>
        <taxon>Acetobacteraceae</taxon>
        <taxon>Rhodovastum</taxon>
    </lineage>
</organism>
<dbReference type="SUPFAM" id="SSF47384">
    <property type="entry name" value="Homodimeric domain of signal transducing histidine kinase"/>
    <property type="match status" value="1"/>
</dbReference>
<dbReference type="InterPro" id="IPR001789">
    <property type="entry name" value="Sig_transdc_resp-reg_receiver"/>
</dbReference>
<evidence type="ECO:0000256" key="4">
    <source>
        <dbReference type="PROSITE-ProRule" id="PRU00169"/>
    </source>
</evidence>
<dbReference type="PANTHER" id="PTHR43065:SF49">
    <property type="entry name" value="HISTIDINE KINASE"/>
    <property type="match status" value="1"/>
</dbReference>
<keyword evidence="3 4" id="KW-0597">Phosphoprotein</keyword>
<feature type="domain" description="Response regulatory" evidence="6">
    <location>
        <begin position="433"/>
        <end position="549"/>
    </location>
</feature>
<dbReference type="PROSITE" id="PS50109">
    <property type="entry name" value="HIS_KIN"/>
    <property type="match status" value="1"/>
</dbReference>
<dbReference type="PROSITE" id="PS50110">
    <property type="entry name" value="RESPONSE_REGULATORY"/>
    <property type="match status" value="2"/>
</dbReference>
<dbReference type="SUPFAM" id="SSF55874">
    <property type="entry name" value="ATPase domain of HSP90 chaperone/DNA topoisomerase II/histidine kinase"/>
    <property type="match status" value="1"/>
</dbReference>
<evidence type="ECO:0000256" key="1">
    <source>
        <dbReference type="ARBA" id="ARBA00000085"/>
    </source>
</evidence>
<feature type="modified residue" description="4-aspartylphosphate" evidence="4">
    <location>
        <position position="55"/>
    </location>
</feature>
<evidence type="ECO:0000313" key="7">
    <source>
        <dbReference type="EMBL" id="KAA5610266.1"/>
    </source>
</evidence>
<gene>
    <name evidence="7" type="ORF">F1189_20000</name>
</gene>
<dbReference type="Proteomes" id="UP000325255">
    <property type="component" value="Unassembled WGS sequence"/>
</dbReference>
<feature type="domain" description="Histidine kinase" evidence="5">
    <location>
        <begin position="183"/>
        <end position="408"/>
    </location>
</feature>
<dbReference type="InterPro" id="IPR011006">
    <property type="entry name" value="CheY-like_superfamily"/>
</dbReference>
<evidence type="ECO:0000313" key="8">
    <source>
        <dbReference type="Proteomes" id="UP000325255"/>
    </source>
</evidence>
<evidence type="ECO:0000256" key="2">
    <source>
        <dbReference type="ARBA" id="ARBA00012438"/>
    </source>
</evidence>
<accession>A0A5M6IPU7</accession>
<keyword evidence="8" id="KW-1185">Reference proteome</keyword>
<dbReference type="CDD" id="cd17534">
    <property type="entry name" value="REC_DC-like"/>
    <property type="match status" value="1"/>
</dbReference>
<dbReference type="SMART" id="SM00388">
    <property type="entry name" value="HisKA"/>
    <property type="match status" value="1"/>
</dbReference>
<protein>
    <recommendedName>
        <fullName evidence="2">histidine kinase</fullName>
        <ecNumber evidence="2">2.7.13.3</ecNumber>
    </recommendedName>
</protein>
<dbReference type="InterPro" id="IPR003661">
    <property type="entry name" value="HisK_dim/P_dom"/>
</dbReference>
<evidence type="ECO:0000259" key="6">
    <source>
        <dbReference type="PROSITE" id="PS50110"/>
    </source>
</evidence>
<dbReference type="OrthoDB" id="9796100at2"/>
<dbReference type="CDD" id="cd00082">
    <property type="entry name" value="HisKA"/>
    <property type="match status" value="1"/>
</dbReference>
<name>A0A5M6IPU7_9PROT</name>
<dbReference type="InterPro" id="IPR036097">
    <property type="entry name" value="HisK_dim/P_sf"/>
</dbReference>
<dbReference type="InterPro" id="IPR004358">
    <property type="entry name" value="Sig_transdc_His_kin-like_C"/>
</dbReference>
<dbReference type="InterPro" id="IPR005467">
    <property type="entry name" value="His_kinase_dom"/>
</dbReference>
<dbReference type="RefSeq" id="WP_150042643.1">
    <property type="nucleotide sequence ID" value="NZ_OW485601.1"/>
</dbReference>
<feature type="modified residue" description="4-aspartylphosphate" evidence="4">
    <location>
        <position position="483"/>
    </location>
</feature>
<dbReference type="Pfam" id="PF00512">
    <property type="entry name" value="HisKA"/>
    <property type="match status" value="1"/>
</dbReference>
<dbReference type="SUPFAM" id="SSF52172">
    <property type="entry name" value="CheY-like"/>
    <property type="match status" value="2"/>
</dbReference>
<dbReference type="Gene3D" id="3.30.565.10">
    <property type="entry name" value="Histidine kinase-like ATPase, C-terminal domain"/>
    <property type="match status" value="1"/>
</dbReference>
<dbReference type="Gene3D" id="3.40.50.2300">
    <property type="match status" value="2"/>
</dbReference>
<sequence length="559" mass="60871">MRANRIVIVEDERIVALHLKQQLRRLGYEVPALATSGATALRAIEQHRPDLVLMDIHIEGEIDGIETAARIPPDLDVPVVYLTAYSDEATLTRARATKPFGYLVKPFSERELHATIQMVMERQRTEAGMRAYGKELEELVASRTAALSTALRRLESEVAERELAEQALRQAQKMEAVGQLTGGVAHDFNNLLTVVRGSLELINNNPADVARVLRLTRNAVTAVERCERLIQQLLMFSRRQVLFPEVVDANKLLSEFQPLLERALGTDVEMVVRLRPALTLTLVDATQFQSAILNLVINAREAITRPQGGRISIETGNVAIGSDQAPHYPEVKPGPYVMVAVSDNGEGIPPEILPRVFDPFFTTKEVGRGSGLGLSQVYGFARESGGHAAIYSEPGVGTTVRLYLPAHEPLPHPEEPVREAAASPAVPPKGEGTVLVVEDDEAVRSIAVETLADAGYRVLAAANAFEALEILRGGQPIDLMFSDVVMPGGMNGLQLGAEVRRLRPQVRIMITSGYTRDALAVQHGFDSDFALLSKPYQPSELVARTAALLAAPGRGLGRA</sequence>
<evidence type="ECO:0000256" key="3">
    <source>
        <dbReference type="ARBA" id="ARBA00022553"/>
    </source>
</evidence>
<evidence type="ECO:0000259" key="5">
    <source>
        <dbReference type="PROSITE" id="PS50109"/>
    </source>
</evidence>
<comment type="catalytic activity">
    <reaction evidence="1">
        <text>ATP + protein L-histidine = ADP + protein N-phospho-L-histidine.</text>
        <dbReference type="EC" id="2.7.13.3"/>
    </reaction>
</comment>
<proteinExistence type="predicted"/>
<dbReference type="PANTHER" id="PTHR43065">
    <property type="entry name" value="SENSOR HISTIDINE KINASE"/>
    <property type="match status" value="1"/>
</dbReference>
<dbReference type="SMART" id="SM00387">
    <property type="entry name" value="HATPase_c"/>
    <property type="match status" value="1"/>
</dbReference>